<dbReference type="HOGENOM" id="CLU_3152941_0_0_9"/>
<dbReference type="EMBL" id="CP002273">
    <property type="protein sequence ID" value="ADO37881.1"/>
    <property type="molecule type" value="Genomic_DNA"/>
</dbReference>
<dbReference type="KEGG" id="elm:ELI_2912"/>
<organism evidence="1 2">
    <name type="scientific">Eubacterium callanderi</name>
    <dbReference type="NCBI Taxonomy" id="53442"/>
    <lineage>
        <taxon>Bacteria</taxon>
        <taxon>Bacillati</taxon>
        <taxon>Bacillota</taxon>
        <taxon>Clostridia</taxon>
        <taxon>Eubacteriales</taxon>
        <taxon>Eubacteriaceae</taxon>
        <taxon>Eubacterium</taxon>
    </lineage>
</organism>
<accession>E3GP95</accession>
<sequence length="48" mass="5576">MPREYAGFVCSNFVLRNGTRFFKSGWNTEKMREMSVPTFLEQNGTTIP</sequence>
<reference key="1">
    <citation type="submission" date="2010-09" db="EMBL/GenBank/DDBJ databases">
        <authorList>
            <person name="Roh H."/>
            <person name="Ko H.-J."/>
            <person name="Kim D."/>
            <person name="Choi D.G."/>
            <person name="Park S."/>
            <person name="Kim S."/>
            <person name="Kim K.H."/>
            <person name="Chang I.S."/>
            <person name="Choi I.-G."/>
        </authorList>
    </citation>
    <scope>NUCLEOTIDE SEQUENCE</scope>
    <source>
        <strain>KIST612</strain>
    </source>
</reference>
<evidence type="ECO:0000313" key="2">
    <source>
        <dbReference type="Proteomes" id="UP000006873"/>
    </source>
</evidence>
<keyword evidence="2" id="KW-1185">Reference proteome</keyword>
<dbReference type="Proteomes" id="UP000006873">
    <property type="component" value="Chromosome"/>
</dbReference>
<name>E3GP95_9FIRM</name>
<reference evidence="1 2" key="2">
    <citation type="journal article" date="2011" name="J. Bacteriol.">
        <title>Complete genome sequence of a carbon monoxide-utilizing acetogen, Eubacterium limosum KIST612.</title>
        <authorList>
            <person name="Roh H."/>
            <person name="Ko H.J."/>
            <person name="Kim D."/>
            <person name="Choi D.G."/>
            <person name="Park S."/>
            <person name="Kim S."/>
            <person name="Chang I.S."/>
            <person name="Choi I.G."/>
        </authorList>
    </citation>
    <scope>NUCLEOTIDE SEQUENCE [LARGE SCALE GENOMIC DNA]</scope>
    <source>
        <strain evidence="1 2">KIST612</strain>
    </source>
</reference>
<protein>
    <submittedName>
        <fullName evidence="1">Uncharacterized protein</fullName>
    </submittedName>
</protein>
<dbReference type="AlphaFoldDB" id="E3GP95"/>
<evidence type="ECO:0000313" key="1">
    <source>
        <dbReference type="EMBL" id="ADO37881.1"/>
    </source>
</evidence>
<gene>
    <name evidence="1" type="ordered locus">ELI_2912</name>
</gene>
<proteinExistence type="predicted"/>